<accession>A0ABU0J6P6</accession>
<dbReference type="InterPro" id="IPR011990">
    <property type="entry name" value="TPR-like_helical_dom_sf"/>
</dbReference>
<reference evidence="4 5" key="1">
    <citation type="submission" date="2023-07" db="EMBL/GenBank/DDBJ databases">
        <title>Genomic Encyclopedia of Type Strains, Phase IV (KMG-IV): sequencing the most valuable type-strain genomes for metagenomic binning, comparative biology and taxonomic classification.</title>
        <authorList>
            <person name="Goeker M."/>
        </authorList>
    </citation>
    <scope>NUCLEOTIDE SEQUENCE [LARGE SCALE GENOMIC DNA]</scope>
    <source>
        <strain evidence="4 5">DSM 19619</strain>
    </source>
</reference>
<dbReference type="SUPFAM" id="SSF48452">
    <property type="entry name" value="TPR-like"/>
    <property type="match status" value="1"/>
</dbReference>
<feature type="coiled-coil region" evidence="3">
    <location>
        <begin position="415"/>
        <end position="442"/>
    </location>
</feature>
<protein>
    <submittedName>
        <fullName evidence="4">Tetratricopeptide (TPR) repeat protein</fullName>
    </submittedName>
</protein>
<dbReference type="Proteomes" id="UP001242480">
    <property type="component" value="Unassembled WGS sequence"/>
</dbReference>
<sequence>MKRTMNIREAQRLLSTNPMVALKAAEVKLSSSPDDYEGLRVAGQAATKLRLFDKAANYWVRAAEAHDGDFACLVRAAGLSLRGGKPRSAFEIAGRALLSKPDDPAALKIKAEASDLLVLPSDCVDAAIRLAKSDREAAVKFAESVLAMGDPKGAARILAAVGEGGTVPERVIGLVAAAVTDLARRAQKLGDEFNEAAALRALMLIRPGDDRGVRRLRRLVKPHLDDAQKCMADGDLHGARAAYRQVLEIDPFHAPGLKKLAELESRLESHAEASRLLGRLVAVTPAEPSAHFLLARELEAIGSHESAVDSVVRARELGYPAERCDRAVARLARKLRDFAKSQIDASPEAALHAAEAIFKIDHENLAAKRIVHKILPKLHRGLALARKSHDYDEAYRFSGLLCRIMADDDTMWRRKANASLRLRRYDDAIDALKQALRIAGENEDDLVLLAESYRRAKRHAEGAEVAARARQLAPFSSAVHDLLERLAAHGIGERSPATELSR</sequence>
<dbReference type="RefSeq" id="WP_307273220.1">
    <property type="nucleotide sequence ID" value="NZ_JAUSVX010000005.1"/>
</dbReference>
<dbReference type="Gene3D" id="1.25.40.10">
    <property type="entry name" value="Tetratricopeptide repeat domain"/>
    <property type="match status" value="3"/>
</dbReference>
<dbReference type="Pfam" id="PF13181">
    <property type="entry name" value="TPR_8"/>
    <property type="match status" value="1"/>
</dbReference>
<comment type="caution">
    <text evidence="4">The sequence shown here is derived from an EMBL/GenBank/DDBJ whole genome shotgun (WGS) entry which is preliminary data.</text>
</comment>
<dbReference type="InterPro" id="IPR051012">
    <property type="entry name" value="CellSynth/LPSAsmb/PSIAsmb"/>
</dbReference>
<evidence type="ECO:0000256" key="2">
    <source>
        <dbReference type="ARBA" id="ARBA00022803"/>
    </source>
</evidence>
<keyword evidence="3" id="KW-0175">Coiled coil</keyword>
<evidence type="ECO:0000256" key="1">
    <source>
        <dbReference type="ARBA" id="ARBA00022737"/>
    </source>
</evidence>
<dbReference type="PANTHER" id="PTHR45586:SF1">
    <property type="entry name" value="LIPOPOLYSACCHARIDE ASSEMBLY PROTEIN B"/>
    <property type="match status" value="1"/>
</dbReference>
<dbReference type="PANTHER" id="PTHR45586">
    <property type="entry name" value="TPR REPEAT-CONTAINING PROTEIN PA4667"/>
    <property type="match status" value="1"/>
</dbReference>
<proteinExistence type="predicted"/>
<gene>
    <name evidence="4" type="ORF">QO011_002957</name>
</gene>
<keyword evidence="5" id="KW-1185">Reference proteome</keyword>
<dbReference type="InterPro" id="IPR019734">
    <property type="entry name" value="TPR_rpt"/>
</dbReference>
<evidence type="ECO:0000256" key="3">
    <source>
        <dbReference type="SAM" id="Coils"/>
    </source>
</evidence>
<keyword evidence="2" id="KW-0802">TPR repeat</keyword>
<organism evidence="4 5">
    <name type="scientific">Labrys wisconsinensis</name>
    <dbReference type="NCBI Taxonomy" id="425677"/>
    <lineage>
        <taxon>Bacteria</taxon>
        <taxon>Pseudomonadati</taxon>
        <taxon>Pseudomonadota</taxon>
        <taxon>Alphaproteobacteria</taxon>
        <taxon>Hyphomicrobiales</taxon>
        <taxon>Xanthobacteraceae</taxon>
        <taxon>Labrys</taxon>
    </lineage>
</organism>
<dbReference type="EMBL" id="JAUSVX010000005">
    <property type="protein sequence ID" value="MDQ0469941.1"/>
    <property type="molecule type" value="Genomic_DNA"/>
</dbReference>
<evidence type="ECO:0000313" key="4">
    <source>
        <dbReference type="EMBL" id="MDQ0469941.1"/>
    </source>
</evidence>
<evidence type="ECO:0000313" key="5">
    <source>
        <dbReference type="Proteomes" id="UP001242480"/>
    </source>
</evidence>
<keyword evidence="1" id="KW-0677">Repeat</keyword>
<dbReference type="SMART" id="SM00028">
    <property type="entry name" value="TPR"/>
    <property type="match status" value="4"/>
</dbReference>
<name>A0ABU0J6P6_9HYPH</name>